<protein>
    <recommendedName>
        <fullName evidence="4">DUF1559 domain-containing protein</fullName>
    </recommendedName>
</protein>
<dbReference type="PANTHER" id="PTHR30093:SF2">
    <property type="entry name" value="TYPE II SECRETION SYSTEM PROTEIN H"/>
    <property type="match status" value="1"/>
</dbReference>
<dbReference type="Pfam" id="PF13620">
    <property type="entry name" value="CarboxypepD_reg"/>
    <property type="match status" value="1"/>
</dbReference>
<feature type="transmembrane region" description="Helical" evidence="2">
    <location>
        <begin position="146"/>
        <end position="167"/>
    </location>
</feature>
<keyword evidence="6" id="KW-1185">Reference proteome</keyword>
<dbReference type="RefSeq" id="WP_171475806.1">
    <property type="nucleotide sequence ID" value="NZ_CP053452.2"/>
</dbReference>
<keyword evidence="2" id="KW-0472">Membrane</keyword>
<feature type="chain" id="PRO_5026741739" description="DUF1559 domain-containing protein" evidence="3">
    <location>
        <begin position="22"/>
        <end position="522"/>
    </location>
</feature>
<reference evidence="6" key="1">
    <citation type="submission" date="2020-05" db="EMBL/GenBank/DDBJ databases">
        <title>Frigoriglobus tundricola gen. nov., sp. nov., a psychrotolerant cellulolytic planctomycete of the family Gemmataceae with two divergent copies of 16S rRNA gene.</title>
        <authorList>
            <person name="Kulichevskaya I.S."/>
            <person name="Ivanova A.A."/>
            <person name="Naumoff D.G."/>
            <person name="Beletsky A.V."/>
            <person name="Rijpstra W.I.C."/>
            <person name="Sinninghe Damste J.S."/>
            <person name="Mardanov A.V."/>
            <person name="Ravin N.V."/>
            <person name="Dedysh S.N."/>
        </authorList>
    </citation>
    <scope>NUCLEOTIDE SEQUENCE [LARGE SCALE GENOMIC DNA]</scope>
    <source>
        <strain evidence="6">PL17</strain>
    </source>
</reference>
<feature type="domain" description="DUF1559" evidence="4">
    <location>
        <begin position="215"/>
        <end position="502"/>
    </location>
</feature>
<feature type="compositionally biased region" description="Low complexity" evidence="1">
    <location>
        <begin position="113"/>
        <end position="127"/>
    </location>
</feature>
<sequence length="522" mass="54661">MSFRLPVTTVLLLVAPSFASAHGIGVEAKLKGDRVAVEAFFDDDTPAADAKVAVTGEDGKVVAEGKADAKGTWSFPAPPAGKYKVTVDAGGGHLAKTTITIPARPPSVPSTVPSEGAAPPTAPAAEPDLVVSDGPTRAETTGWRRWLMAGVGVTVIGLLTLSFRLFARKRLRSPATEEPVTMTTQTRRPGFTLIELLVVIAIIAILIGLLLPAVQKVREAAARAKCQNNLKQIGLGLFNYESTYQKFPSAATGPSYDGTPYLNSWMKSLLPHIEQQNLYNQFALNTNWYETPNFTAISTPVNIYVCPSAQGTHTASGVIDDLMYPKSSPNAPPTIPNAATTDYAALTGLEFKFWAANGLPVPAATSAAYKTMTNLKGVLASPGTPIAGVTDGLSNCMVVSECANRPTLWAMGRQTTTPITEDGYSSGGYGLTDSTGLVVMGSPWASEYGAALVLNGFDPSANAKPGTCLMNCTNMWEIYSPHTGGANTLMGDGSVRFVNSSISAAVLSGSITRAGGEVVSLP</sequence>
<dbReference type="EMBL" id="CP053452">
    <property type="protein sequence ID" value="QJX01213.1"/>
    <property type="molecule type" value="Genomic_DNA"/>
</dbReference>
<feature type="transmembrane region" description="Helical" evidence="2">
    <location>
        <begin position="191"/>
        <end position="214"/>
    </location>
</feature>
<evidence type="ECO:0000256" key="2">
    <source>
        <dbReference type="SAM" id="Phobius"/>
    </source>
</evidence>
<gene>
    <name evidence="5" type="ORF">FTUN_8852</name>
</gene>
<dbReference type="Proteomes" id="UP000503447">
    <property type="component" value="Chromosome"/>
</dbReference>
<dbReference type="Gene3D" id="3.30.700.10">
    <property type="entry name" value="Glycoprotein, Type 4 Pilin"/>
    <property type="match status" value="1"/>
</dbReference>
<dbReference type="Pfam" id="PF07596">
    <property type="entry name" value="SBP_bac_10"/>
    <property type="match status" value="1"/>
</dbReference>
<feature type="signal peptide" evidence="3">
    <location>
        <begin position="1"/>
        <end position="21"/>
    </location>
</feature>
<evidence type="ECO:0000256" key="1">
    <source>
        <dbReference type="SAM" id="MobiDB-lite"/>
    </source>
</evidence>
<dbReference type="InterPro" id="IPR011453">
    <property type="entry name" value="DUF1559"/>
</dbReference>
<dbReference type="InterPro" id="IPR013783">
    <property type="entry name" value="Ig-like_fold"/>
</dbReference>
<keyword evidence="2" id="KW-1133">Transmembrane helix</keyword>
<proteinExistence type="predicted"/>
<keyword evidence="2" id="KW-0812">Transmembrane</keyword>
<evidence type="ECO:0000259" key="4">
    <source>
        <dbReference type="Pfam" id="PF07596"/>
    </source>
</evidence>
<dbReference type="SUPFAM" id="SSF54523">
    <property type="entry name" value="Pili subunits"/>
    <property type="match status" value="1"/>
</dbReference>
<dbReference type="PANTHER" id="PTHR30093">
    <property type="entry name" value="GENERAL SECRETION PATHWAY PROTEIN G"/>
    <property type="match status" value="1"/>
</dbReference>
<dbReference type="NCBIfam" id="TIGR02532">
    <property type="entry name" value="IV_pilin_GFxxxE"/>
    <property type="match status" value="1"/>
</dbReference>
<evidence type="ECO:0000313" key="6">
    <source>
        <dbReference type="Proteomes" id="UP000503447"/>
    </source>
</evidence>
<evidence type="ECO:0000313" key="5">
    <source>
        <dbReference type="EMBL" id="QJX01213.1"/>
    </source>
</evidence>
<feature type="region of interest" description="Disordered" evidence="1">
    <location>
        <begin position="99"/>
        <end position="135"/>
    </location>
</feature>
<dbReference type="InterPro" id="IPR012902">
    <property type="entry name" value="N_methyl_site"/>
</dbReference>
<keyword evidence="3" id="KW-0732">Signal</keyword>
<dbReference type="InterPro" id="IPR027558">
    <property type="entry name" value="Pre_pil_HX9DG_C"/>
</dbReference>
<dbReference type="Pfam" id="PF07963">
    <property type="entry name" value="N_methyl"/>
    <property type="match status" value="1"/>
</dbReference>
<dbReference type="Gene3D" id="2.60.40.10">
    <property type="entry name" value="Immunoglobulins"/>
    <property type="match status" value="1"/>
</dbReference>
<dbReference type="InterPro" id="IPR045584">
    <property type="entry name" value="Pilin-like"/>
</dbReference>
<dbReference type="SUPFAM" id="SSF49478">
    <property type="entry name" value="Cna protein B-type domain"/>
    <property type="match status" value="1"/>
</dbReference>
<dbReference type="KEGG" id="ftj:FTUN_8852"/>
<evidence type="ECO:0000256" key="3">
    <source>
        <dbReference type="SAM" id="SignalP"/>
    </source>
</evidence>
<name>A0A6M5Z7L2_9BACT</name>
<dbReference type="NCBIfam" id="TIGR04294">
    <property type="entry name" value="pre_pil_HX9DG"/>
    <property type="match status" value="1"/>
</dbReference>
<organism evidence="5 6">
    <name type="scientific">Frigoriglobus tundricola</name>
    <dbReference type="NCBI Taxonomy" id="2774151"/>
    <lineage>
        <taxon>Bacteria</taxon>
        <taxon>Pseudomonadati</taxon>
        <taxon>Planctomycetota</taxon>
        <taxon>Planctomycetia</taxon>
        <taxon>Gemmatales</taxon>
        <taxon>Gemmataceae</taxon>
        <taxon>Frigoriglobus</taxon>
    </lineage>
</organism>
<accession>A0A6M5Z7L2</accession>
<dbReference type="AlphaFoldDB" id="A0A6M5Z7L2"/>